<evidence type="ECO:0000313" key="3">
    <source>
        <dbReference type="Proteomes" id="UP000798602"/>
    </source>
</evidence>
<accession>A0ABW9ZC23</accession>
<sequence>MLSVLIPTYNYNIFPLVKNVAAQLEKAKIDFEIICLDDDSKNYNTENQNINSIQNASYEILPKNIGRSAIRNLLAQKASFESLLFLDADVMPKQNDFVAKYLPFLNNEEKVVYGGIEYQPEKPDKNELLRWIYGNSREALSVETRKKNPYISFLTLNFLITKSVFEKVSFNENIPNLRHEDTLFSSDLARKKIKMFHINNPVIHNGLESSEKFLQKSEEALLGLKNLIDNNLIDEKYVKLARISKRLNQWKLTFLLMPFFKNYREKMIKNLLGENPSLFIFDLYRLGYFCQLNQK</sequence>
<gene>
    <name evidence="2" type="ORF">GV828_08985</name>
</gene>
<dbReference type="EMBL" id="JAABLM010000009">
    <property type="protein sequence ID" value="NBL65329.1"/>
    <property type="molecule type" value="Genomic_DNA"/>
</dbReference>
<dbReference type="Gene3D" id="3.90.550.10">
    <property type="entry name" value="Spore Coat Polysaccharide Biosynthesis Protein SpsA, Chain A"/>
    <property type="match status" value="1"/>
</dbReference>
<dbReference type="CDD" id="cd00761">
    <property type="entry name" value="Glyco_tranf_GTA_type"/>
    <property type="match status" value="1"/>
</dbReference>
<feature type="domain" description="Glycosyltransferase 2-like" evidence="1">
    <location>
        <begin position="3"/>
        <end position="146"/>
    </location>
</feature>
<dbReference type="Pfam" id="PF00535">
    <property type="entry name" value="Glycos_transf_2"/>
    <property type="match status" value="1"/>
</dbReference>
<dbReference type="PANTHER" id="PTHR43685:SF2">
    <property type="entry name" value="GLYCOSYLTRANSFERASE 2-LIKE DOMAIN-CONTAINING PROTEIN"/>
    <property type="match status" value="1"/>
</dbReference>
<dbReference type="Proteomes" id="UP000798602">
    <property type="component" value="Unassembled WGS sequence"/>
</dbReference>
<dbReference type="InterPro" id="IPR001173">
    <property type="entry name" value="Glyco_trans_2-like"/>
</dbReference>
<evidence type="ECO:0000313" key="2">
    <source>
        <dbReference type="EMBL" id="NBL65329.1"/>
    </source>
</evidence>
<proteinExistence type="predicted"/>
<dbReference type="RefSeq" id="WP_166537152.1">
    <property type="nucleotide sequence ID" value="NZ_JAABLM010000009.1"/>
</dbReference>
<name>A0ABW9ZC23_9FLAO</name>
<keyword evidence="3" id="KW-1185">Reference proteome</keyword>
<dbReference type="InterPro" id="IPR050834">
    <property type="entry name" value="Glycosyltransf_2"/>
</dbReference>
<dbReference type="PANTHER" id="PTHR43685">
    <property type="entry name" value="GLYCOSYLTRANSFERASE"/>
    <property type="match status" value="1"/>
</dbReference>
<dbReference type="InterPro" id="IPR029044">
    <property type="entry name" value="Nucleotide-diphossugar_trans"/>
</dbReference>
<organism evidence="2 3">
    <name type="scientific">Flavobacterium ichthyis</name>
    <dbReference type="NCBI Taxonomy" id="2698827"/>
    <lineage>
        <taxon>Bacteria</taxon>
        <taxon>Pseudomonadati</taxon>
        <taxon>Bacteroidota</taxon>
        <taxon>Flavobacteriia</taxon>
        <taxon>Flavobacteriales</taxon>
        <taxon>Flavobacteriaceae</taxon>
        <taxon>Flavobacterium</taxon>
    </lineage>
</organism>
<reference evidence="3" key="1">
    <citation type="submission" date="2020-01" db="EMBL/GenBank/DDBJ databases">
        <title>Sphingomonas sp. strain CSW-10.</title>
        <authorList>
            <person name="Chen W.-M."/>
        </authorList>
    </citation>
    <scope>NUCLEOTIDE SEQUENCE [LARGE SCALE GENOMIC DNA]</scope>
    <source>
        <strain evidence="3">NST-5</strain>
    </source>
</reference>
<dbReference type="SUPFAM" id="SSF53448">
    <property type="entry name" value="Nucleotide-diphospho-sugar transferases"/>
    <property type="match status" value="1"/>
</dbReference>
<comment type="caution">
    <text evidence="2">The sequence shown here is derived from an EMBL/GenBank/DDBJ whole genome shotgun (WGS) entry which is preliminary data.</text>
</comment>
<evidence type="ECO:0000259" key="1">
    <source>
        <dbReference type="Pfam" id="PF00535"/>
    </source>
</evidence>
<protein>
    <submittedName>
        <fullName evidence="2">Glycosyltransferase</fullName>
    </submittedName>
</protein>